<feature type="region of interest" description="Disordered" evidence="1">
    <location>
        <begin position="1"/>
        <end position="25"/>
    </location>
</feature>
<reference evidence="2 3" key="1">
    <citation type="submission" date="2019-04" db="EMBL/GenBank/DDBJ databases">
        <authorList>
            <consortium name="Wellcome Sanger Institute Data Sharing"/>
        </authorList>
    </citation>
    <scope>NUCLEOTIDE SEQUENCE [LARGE SCALE GENOMIC DNA]</scope>
</reference>
<dbReference type="RefSeq" id="XP_018598281.2">
    <property type="nucleotide sequence ID" value="XM_018742765.2"/>
</dbReference>
<feature type="compositionally biased region" description="Low complexity" evidence="1">
    <location>
        <begin position="1"/>
        <end position="12"/>
    </location>
</feature>
<reference evidence="2" key="3">
    <citation type="submission" date="2025-09" db="UniProtKB">
        <authorList>
            <consortium name="Ensembl"/>
        </authorList>
    </citation>
    <scope>IDENTIFICATION</scope>
</reference>
<dbReference type="GO" id="GO:0003723">
    <property type="term" value="F:RNA binding"/>
    <property type="evidence" value="ECO:0007669"/>
    <property type="project" value="TreeGrafter"/>
</dbReference>
<dbReference type="InterPro" id="IPR013240">
    <property type="entry name" value="DNA-dir_RNA_pol1_su_RPA34"/>
</dbReference>
<dbReference type="PANTHER" id="PTHR15484:SF8">
    <property type="entry name" value="DNA-DIRECTED RNA POLYMERASE I SUBUNIT RPA34"/>
    <property type="match status" value="1"/>
</dbReference>
<dbReference type="GeneID" id="108928704"/>
<reference evidence="2" key="2">
    <citation type="submission" date="2025-08" db="UniProtKB">
        <authorList>
            <consortium name="Ensembl"/>
        </authorList>
    </citation>
    <scope>IDENTIFICATION</scope>
</reference>
<gene>
    <name evidence="2" type="primary">polr1g</name>
</gene>
<evidence type="ECO:0000256" key="1">
    <source>
        <dbReference type="SAM" id="MobiDB-lite"/>
    </source>
</evidence>
<dbReference type="Proteomes" id="UP000694397">
    <property type="component" value="Chromosome 10"/>
</dbReference>
<dbReference type="OrthoDB" id="10071093at2759"/>
<feature type="compositionally biased region" description="Basic residues" evidence="1">
    <location>
        <begin position="196"/>
        <end position="207"/>
    </location>
</feature>
<dbReference type="GO" id="GO:0006360">
    <property type="term" value="P:transcription by RNA polymerase I"/>
    <property type="evidence" value="ECO:0007669"/>
    <property type="project" value="InterPro"/>
</dbReference>
<keyword evidence="3" id="KW-1185">Reference proteome</keyword>
<sequence length="272" mass="29616">MSAGLRDVSSSGEDSDSESRRRKPAGTRYRCPADFISCAYRPCSSALLENICGADVELCLIKAPASFDPNSFSGLKIPLKGLQTLQAKAGNLQTATYNVLSNPAGAVDMQLLTASSSLNGMVCGPRFTRIVNICERFGDSLGKQTFTALPAAPAPCIPEGLKQRFHPFGSGSATATASIPSSRKQMGLHEAEGRKKKDKKKKKKNKAIKMEEEEKPVWEEDSSQSLEVLQNLEGEAVVTSKKRRKKDKEKGKKNMEGLQTGFCLKEERNLNL</sequence>
<feature type="compositionally biased region" description="Basic and acidic residues" evidence="1">
    <location>
        <begin position="208"/>
        <end position="218"/>
    </location>
</feature>
<organism evidence="2 3">
    <name type="scientific">Scleropages formosus</name>
    <name type="common">Asian bonytongue</name>
    <name type="synonym">Osteoglossum formosum</name>
    <dbReference type="NCBI Taxonomy" id="113540"/>
    <lineage>
        <taxon>Eukaryota</taxon>
        <taxon>Metazoa</taxon>
        <taxon>Chordata</taxon>
        <taxon>Craniata</taxon>
        <taxon>Vertebrata</taxon>
        <taxon>Euteleostomi</taxon>
        <taxon>Actinopterygii</taxon>
        <taxon>Neopterygii</taxon>
        <taxon>Teleostei</taxon>
        <taxon>Osteoglossocephala</taxon>
        <taxon>Osteoglossomorpha</taxon>
        <taxon>Osteoglossiformes</taxon>
        <taxon>Osteoglossidae</taxon>
        <taxon>Scleropages</taxon>
    </lineage>
</organism>
<dbReference type="GeneTree" id="ENSGT00450000040362"/>
<dbReference type="GO" id="GO:0005736">
    <property type="term" value="C:RNA polymerase I complex"/>
    <property type="evidence" value="ECO:0007669"/>
    <property type="project" value="TreeGrafter"/>
</dbReference>
<dbReference type="Gene3D" id="6.20.250.70">
    <property type="match status" value="1"/>
</dbReference>
<dbReference type="Ensembl" id="ENSSFOT00015006563.2">
    <property type="protein sequence ID" value="ENSSFOP00015006463.2"/>
    <property type="gene ID" value="ENSSFOG00015004233.2"/>
</dbReference>
<feature type="compositionally biased region" description="Polar residues" evidence="1">
    <location>
        <begin position="171"/>
        <end position="184"/>
    </location>
</feature>
<accession>A0A8C9R0U5</accession>
<dbReference type="Pfam" id="PF08208">
    <property type="entry name" value="RNA_polI_A34"/>
    <property type="match status" value="1"/>
</dbReference>
<proteinExistence type="predicted"/>
<protein>
    <submittedName>
        <fullName evidence="2">RNA polymerase I subunit G</fullName>
    </submittedName>
</protein>
<dbReference type="PANTHER" id="PTHR15484">
    <property type="entry name" value="DNA-DIRECTED RNA POLYMERASE I SUBUNIT RPA34"/>
    <property type="match status" value="1"/>
</dbReference>
<evidence type="ECO:0000313" key="2">
    <source>
        <dbReference type="Ensembl" id="ENSSFOP00015006463.2"/>
    </source>
</evidence>
<feature type="region of interest" description="Disordered" evidence="1">
    <location>
        <begin position="167"/>
        <end position="261"/>
    </location>
</feature>
<dbReference type="AlphaFoldDB" id="A0A8C9R0U5"/>
<name>A0A8C9R0U5_SCLFO</name>
<evidence type="ECO:0000313" key="3">
    <source>
        <dbReference type="Proteomes" id="UP000694397"/>
    </source>
</evidence>